<feature type="domain" description="Peptide methionine sulphoxide reductase MsrA" evidence="3">
    <location>
        <begin position="7"/>
        <end position="158"/>
    </location>
</feature>
<proteinExistence type="inferred from homology"/>
<comment type="catalytic activity">
    <reaction evidence="2">
        <text>L-methionyl-[protein] + [thioredoxin]-disulfide + H2O = L-methionyl-(S)-S-oxide-[protein] + [thioredoxin]-dithiol</text>
        <dbReference type="Rhea" id="RHEA:14217"/>
        <dbReference type="Rhea" id="RHEA-COMP:10698"/>
        <dbReference type="Rhea" id="RHEA-COMP:10700"/>
        <dbReference type="Rhea" id="RHEA-COMP:12313"/>
        <dbReference type="Rhea" id="RHEA-COMP:12315"/>
        <dbReference type="ChEBI" id="CHEBI:15377"/>
        <dbReference type="ChEBI" id="CHEBI:16044"/>
        <dbReference type="ChEBI" id="CHEBI:29950"/>
        <dbReference type="ChEBI" id="CHEBI:44120"/>
        <dbReference type="ChEBI" id="CHEBI:50058"/>
        <dbReference type="EC" id="1.8.4.11"/>
    </reaction>
</comment>
<evidence type="ECO:0000256" key="1">
    <source>
        <dbReference type="ARBA" id="ARBA00023002"/>
    </source>
</evidence>
<name>A0A1I6IKW8_9EURY</name>
<sequence>MSNTELATLGGGCFWCIEAPMKELVGVESVTSGYAGGHVENPTYEAVCKGTTGHAEVVQVEFDPDELSFRELLEVFFALHDPTTEDRQGPDVGSQYRSAVFYHSEDQKETVESLVSEMNDSGVYDDDIVTEIAPLDTFYEAEAYHQDYYEKNPDQPYCAVQIPPKLEKVREKFAGQVRGIDS</sequence>
<keyword evidence="1 2" id="KW-0560">Oxidoreductase</keyword>
<dbReference type="STRING" id="555875.SAMN04488124_3353"/>
<dbReference type="GO" id="GO:0008113">
    <property type="term" value="F:peptide-methionine (S)-S-oxide reductase activity"/>
    <property type="evidence" value="ECO:0007669"/>
    <property type="project" value="UniProtKB-UniRule"/>
</dbReference>
<accession>A0A1I6IKW8</accession>
<evidence type="ECO:0000256" key="2">
    <source>
        <dbReference type="HAMAP-Rule" id="MF_01401"/>
    </source>
</evidence>
<feature type="active site" evidence="2">
    <location>
        <position position="13"/>
    </location>
</feature>
<dbReference type="GO" id="GO:0033744">
    <property type="term" value="F:L-methionine:thioredoxin-disulfide S-oxidoreductase activity"/>
    <property type="evidence" value="ECO:0007669"/>
    <property type="project" value="RHEA"/>
</dbReference>
<dbReference type="Gene3D" id="3.30.1060.10">
    <property type="entry name" value="Peptide methionine sulphoxide reductase MsrA"/>
    <property type="match status" value="1"/>
</dbReference>
<dbReference type="InterPro" id="IPR036509">
    <property type="entry name" value="Met_Sox_Rdtase_MsrA_sf"/>
</dbReference>
<evidence type="ECO:0000313" key="4">
    <source>
        <dbReference type="EMBL" id="SFR67366.1"/>
    </source>
</evidence>
<protein>
    <recommendedName>
        <fullName evidence="2">Peptide methionine sulfoxide reductase MsrA</fullName>
        <shortName evidence="2">Protein-methionine-S-oxide reductase</shortName>
        <ecNumber evidence="2">1.8.4.11</ecNumber>
    </recommendedName>
    <alternativeName>
        <fullName evidence="2">Peptide-methionine (S)-S-oxide reductase</fullName>
        <shortName evidence="2">Peptide Met(O) reductase</shortName>
    </alternativeName>
</protein>
<keyword evidence="5" id="KW-1185">Reference proteome</keyword>
<dbReference type="RefSeq" id="WP_089883047.1">
    <property type="nucleotide sequence ID" value="NZ_FOYS01000006.1"/>
</dbReference>
<dbReference type="InterPro" id="IPR002569">
    <property type="entry name" value="Met_Sox_Rdtase_MsrA_dom"/>
</dbReference>
<organism evidence="4 5">
    <name type="scientific">Halogeometricum limi</name>
    <dbReference type="NCBI Taxonomy" id="555875"/>
    <lineage>
        <taxon>Archaea</taxon>
        <taxon>Methanobacteriati</taxon>
        <taxon>Methanobacteriota</taxon>
        <taxon>Stenosarchaea group</taxon>
        <taxon>Halobacteria</taxon>
        <taxon>Halobacteriales</taxon>
        <taxon>Haloferacaceae</taxon>
        <taxon>Halogeometricum</taxon>
    </lineage>
</organism>
<reference evidence="5" key="1">
    <citation type="submission" date="2016-10" db="EMBL/GenBank/DDBJ databases">
        <authorList>
            <person name="Varghese N."/>
            <person name="Submissions S."/>
        </authorList>
    </citation>
    <scope>NUCLEOTIDE SEQUENCE [LARGE SCALE GENOMIC DNA]</scope>
    <source>
        <strain evidence="5">CGMCC 1.8711</strain>
    </source>
</reference>
<dbReference type="PANTHER" id="PTHR43774:SF1">
    <property type="entry name" value="PEPTIDE METHIONINE SULFOXIDE REDUCTASE MSRA 2"/>
    <property type="match status" value="1"/>
</dbReference>
<dbReference type="PANTHER" id="PTHR43774">
    <property type="entry name" value="PEPTIDE METHIONINE SULFOXIDE REDUCTASE"/>
    <property type="match status" value="1"/>
</dbReference>
<comment type="catalytic activity">
    <reaction evidence="2">
        <text>[thioredoxin]-disulfide + L-methionine + H2O = L-methionine (S)-S-oxide + [thioredoxin]-dithiol</text>
        <dbReference type="Rhea" id="RHEA:19993"/>
        <dbReference type="Rhea" id="RHEA-COMP:10698"/>
        <dbReference type="Rhea" id="RHEA-COMP:10700"/>
        <dbReference type="ChEBI" id="CHEBI:15377"/>
        <dbReference type="ChEBI" id="CHEBI:29950"/>
        <dbReference type="ChEBI" id="CHEBI:50058"/>
        <dbReference type="ChEBI" id="CHEBI:57844"/>
        <dbReference type="ChEBI" id="CHEBI:58772"/>
        <dbReference type="EC" id="1.8.4.11"/>
    </reaction>
</comment>
<dbReference type="SUPFAM" id="SSF55068">
    <property type="entry name" value="Peptide methionine sulfoxide reductase"/>
    <property type="match status" value="1"/>
</dbReference>
<comment type="similarity">
    <text evidence="2">Belongs to the MsrA Met sulfoxide reductase family.</text>
</comment>
<comment type="function">
    <text evidence="2">Has an important function as a repair enzyme for proteins that have been inactivated by oxidation. Catalyzes the reversible oxidation-reduction of methionine sulfoxide in proteins to methionine.</text>
</comment>
<dbReference type="Pfam" id="PF01625">
    <property type="entry name" value="PMSR"/>
    <property type="match status" value="1"/>
</dbReference>
<dbReference type="HAMAP" id="MF_01401">
    <property type="entry name" value="MsrA"/>
    <property type="match status" value="1"/>
</dbReference>
<dbReference type="EMBL" id="FOYS01000006">
    <property type="protein sequence ID" value="SFR67366.1"/>
    <property type="molecule type" value="Genomic_DNA"/>
</dbReference>
<dbReference type="NCBIfam" id="TIGR00401">
    <property type="entry name" value="msrA"/>
    <property type="match status" value="1"/>
</dbReference>
<dbReference type="EC" id="1.8.4.11" evidence="2"/>
<dbReference type="Proteomes" id="UP000243250">
    <property type="component" value="Unassembled WGS sequence"/>
</dbReference>
<evidence type="ECO:0000259" key="3">
    <source>
        <dbReference type="Pfam" id="PF01625"/>
    </source>
</evidence>
<gene>
    <name evidence="2" type="primary">msrA</name>
    <name evidence="4" type="ORF">SAMN04488124_3353</name>
</gene>
<dbReference type="AlphaFoldDB" id="A0A1I6IKW8"/>
<evidence type="ECO:0000313" key="5">
    <source>
        <dbReference type="Proteomes" id="UP000243250"/>
    </source>
</evidence>
<dbReference type="OrthoDB" id="7150at2157"/>